<feature type="domain" description="HTH gntR-type" evidence="4">
    <location>
        <begin position="8"/>
        <end position="78"/>
    </location>
</feature>
<accession>A0A7I7TAB0</accession>
<dbReference type="SUPFAM" id="SSF46785">
    <property type="entry name" value="Winged helix' DNA-binding domain"/>
    <property type="match status" value="1"/>
</dbReference>
<dbReference type="InterPro" id="IPR036390">
    <property type="entry name" value="WH_DNA-bd_sf"/>
</dbReference>
<dbReference type="SUPFAM" id="SSF48008">
    <property type="entry name" value="GntR ligand-binding domain-like"/>
    <property type="match status" value="1"/>
</dbReference>
<dbReference type="PANTHER" id="PTHR43537:SF5">
    <property type="entry name" value="UXU OPERON TRANSCRIPTIONAL REGULATOR"/>
    <property type="match status" value="1"/>
</dbReference>
<dbReference type="SMART" id="SM00345">
    <property type="entry name" value="HTH_GNTR"/>
    <property type="match status" value="1"/>
</dbReference>
<dbReference type="PRINTS" id="PR00035">
    <property type="entry name" value="HTHGNTR"/>
</dbReference>
<dbReference type="Gene3D" id="1.20.120.530">
    <property type="entry name" value="GntR ligand-binding domain-like"/>
    <property type="match status" value="1"/>
</dbReference>
<dbReference type="Pfam" id="PF07729">
    <property type="entry name" value="FCD"/>
    <property type="match status" value="1"/>
</dbReference>
<dbReference type="InterPro" id="IPR008920">
    <property type="entry name" value="TF_FadR/GntR_C"/>
</dbReference>
<keyword evidence="1" id="KW-0805">Transcription regulation</keyword>
<keyword evidence="2" id="KW-0238">DNA-binding</keyword>
<keyword evidence="6" id="KW-1185">Reference proteome</keyword>
<dbReference type="Pfam" id="PF00392">
    <property type="entry name" value="GntR"/>
    <property type="match status" value="1"/>
</dbReference>
<organism evidence="5 6">
    <name type="scientific">Mycolicibacterium helvum</name>
    <dbReference type="NCBI Taxonomy" id="1534349"/>
    <lineage>
        <taxon>Bacteria</taxon>
        <taxon>Bacillati</taxon>
        <taxon>Actinomycetota</taxon>
        <taxon>Actinomycetes</taxon>
        <taxon>Mycobacteriales</taxon>
        <taxon>Mycobacteriaceae</taxon>
        <taxon>Mycolicibacterium</taxon>
    </lineage>
</organism>
<dbReference type="AlphaFoldDB" id="A0A7I7TAB0"/>
<dbReference type="SMART" id="SM00895">
    <property type="entry name" value="FCD"/>
    <property type="match status" value="1"/>
</dbReference>
<protein>
    <submittedName>
        <fullName evidence="5">GntR family transcriptional regulator</fullName>
    </submittedName>
</protein>
<dbReference type="Gene3D" id="1.10.10.10">
    <property type="entry name" value="Winged helix-like DNA-binding domain superfamily/Winged helix DNA-binding domain"/>
    <property type="match status" value="1"/>
</dbReference>
<dbReference type="GO" id="GO:0003677">
    <property type="term" value="F:DNA binding"/>
    <property type="evidence" value="ECO:0007669"/>
    <property type="project" value="UniProtKB-KW"/>
</dbReference>
<dbReference type="RefSeq" id="WP_163750002.1">
    <property type="nucleotide sequence ID" value="NZ_AP022596.1"/>
</dbReference>
<gene>
    <name evidence="5" type="ORF">MHEL_42610</name>
</gene>
<dbReference type="Proteomes" id="UP000467148">
    <property type="component" value="Chromosome"/>
</dbReference>
<evidence type="ECO:0000313" key="5">
    <source>
        <dbReference type="EMBL" id="BBY66018.1"/>
    </source>
</evidence>
<dbReference type="InterPro" id="IPR036388">
    <property type="entry name" value="WH-like_DNA-bd_sf"/>
</dbReference>
<dbReference type="EMBL" id="AP022596">
    <property type="protein sequence ID" value="BBY66018.1"/>
    <property type="molecule type" value="Genomic_DNA"/>
</dbReference>
<reference evidence="5 6" key="1">
    <citation type="journal article" date="2019" name="Emerg. Microbes Infect.">
        <title>Comprehensive subspecies identification of 175 nontuberculous mycobacteria species based on 7547 genomic profiles.</title>
        <authorList>
            <person name="Matsumoto Y."/>
            <person name="Kinjo T."/>
            <person name="Motooka D."/>
            <person name="Nabeya D."/>
            <person name="Jung N."/>
            <person name="Uechi K."/>
            <person name="Horii T."/>
            <person name="Iida T."/>
            <person name="Fujita J."/>
            <person name="Nakamura S."/>
        </authorList>
    </citation>
    <scope>NUCLEOTIDE SEQUENCE [LARGE SCALE GENOMIC DNA]</scope>
    <source>
        <strain evidence="5 6">JCM 30396</strain>
    </source>
</reference>
<dbReference type="PANTHER" id="PTHR43537">
    <property type="entry name" value="TRANSCRIPTIONAL REGULATOR, GNTR FAMILY"/>
    <property type="match status" value="1"/>
</dbReference>
<dbReference type="InterPro" id="IPR000524">
    <property type="entry name" value="Tscrpt_reg_HTH_GntR"/>
</dbReference>
<sequence length="239" mass="26185">MELDLGTPTVSGDIAARLRALIHAGDLGPGDRLPSERELAKQLGVGRVSIREALRLLQARGYVEVRRGATGGTFVTQLDQPYQDWLRQMRASVNDISDILDLRIGLEGRAAALAALRRTDEQLAVMRSAIDELTDSDSRVSFRNSDARFHGALALASANPRLESAIARARGEMFAPLDKLVFTETVESTRVGHLAIYEAVRDQDPARATRAVEDHLEQTRRELGQVISDERPAGPDPQA</sequence>
<dbReference type="PROSITE" id="PS50949">
    <property type="entry name" value="HTH_GNTR"/>
    <property type="match status" value="1"/>
</dbReference>
<dbReference type="GO" id="GO:0003700">
    <property type="term" value="F:DNA-binding transcription factor activity"/>
    <property type="evidence" value="ECO:0007669"/>
    <property type="project" value="InterPro"/>
</dbReference>
<evidence type="ECO:0000256" key="1">
    <source>
        <dbReference type="ARBA" id="ARBA00023015"/>
    </source>
</evidence>
<evidence type="ECO:0000313" key="6">
    <source>
        <dbReference type="Proteomes" id="UP000467148"/>
    </source>
</evidence>
<proteinExistence type="predicted"/>
<evidence type="ECO:0000256" key="3">
    <source>
        <dbReference type="ARBA" id="ARBA00023163"/>
    </source>
</evidence>
<keyword evidence="3" id="KW-0804">Transcription</keyword>
<evidence type="ECO:0000259" key="4">
    <source>
        <dbReference type="PROSITE" id="PS50949"/>
    </source>
</evidence>
<dbReference type="InterPro" id="IPR011711">
    <property type="entry name" value="GntR_C"/>
</dbReference>
<dbReference type="CDD" id="cd07377">
    <property type="entry name" value="WHTH_GntR"/>
    <property type="match status" value="1"/>
</dbReference>
<dbReference type="KEGG" id="mhev:MHEL_42610"/>
<name>A0A7I7TAB0_9MYCO</name>
<evidence type="ECO:0000256" key="2">
    <source>
        <dbReference type="ARBA" id="ARBA00023125"/>
    </source>
</evidence>